<evidence type="ECO:0000313" key="2">
    <source>
        <dbReference type="Proteomes" id="UP001469553"/>
    </source>
</evidence>
<feature type="non-terminal residue" evidence="1">
    <location>
        <position position="1"/>
    </location>
</feature>
<organism evidence="1 2">
    <name type="scientific">Ameca splendens</name>
    <dbReference type="NCBI Taxonomy" id="208324"/>
    <lineage>
        <taxon>Eukaryota</taxon>
        <taxon>Metazoa</taxon>
        <taxon>Chordata</taxon>
        <taxon>Craniata</taxon>
        <taxon>Vertebrata</taxon>
        <taxon>Euteleostomi</taxon>
        <taxon>Actinopterygii</taxon>
        <taxon>Neopterygii</taxon>
        <taxon>Teleostei</taxon>
        <taxon>Neoteleostei</taxon>
        <taxon>Acanthomorphata</taxon>
        <taxon>Ovalentaria</taxon>
        <taxon>Atherinomorphae</taxon>
        <taxon>Cyprinodontiformes</taxon>
        <taxon>Goodeidae</taxon>
        <taxon>Ameca</taxon>
    </lineage>
</organism>
<dbReference type="EMBL" id="JAHRIP010073413">
    <property type="protein sequence ID" value="MEQ2309461.1"/>
    <property type="molecule type" value="Genomic_DNA"/>
</dbReference>
<sequence>IKYSKGEQEKNSSVQKIKQFACLKEMIILPVPLPSVNQLKTNMTEENLKKFRHNWSPCLVSADSADRNLFILRIFCQLFVLLLSVDVDAHQVFTFKVSIIFTLTSLTPKLHAFLNTIRVFG</sequence>
<gene>
    <name evidence="1" type="ORF">AMECASPLE_038938</name>
</gene>
<dbReference type="Proteomes" id="UP001469553">
    <property type="component" value="Unassembled WGS sequence"/>
</dbReference>
<evidence type="ECO:0000313" key="1">
    <source>
        <dbReference type="EMBL" id="MEQ2309461.1"/>
    </source>
</evidence>
<keyword evidence="2" id="KW-1185">Reference proteome</keyword>
<reference evidence="1 2" key="1">
    <citation type="submission" date="2021-06" db="EMBL/GenBank/DDBJ databases">
        <authorList>
            <person name="Palmer J.M."/>
        </authorList>
    </citation>
    <scope>NUCLEOTIDE SEQUENCE [LARGE SCALE GENOMIC DNA]</scope>
    <source>
        <strain evidence="1 2">AS_MEX2019</strain>
        <tissue evidence="1">Muscle</tissue>
    </source>
</reference>
<name>A0ABV0ZTU5_9TELE</name>
<proteinExistence type="predicted"/>
<protein>
    <submittedName>
        <fullName evidence="1">Uncharacterized protein</fullName>
    </submittedName>
</protein>
<comment type="caution">
    <text evidence="1">The sequence shown here is derived from an EMBL/GenBank/DDBJ whole genome shotgun (WGS) entry which is preliminary data.</text>
</comment>
<accession>A0ABV0ZTU5</accession>